<dbReference type="InterPro" id="IPR013783">
    <property type="entry name" value="Ig-like_fold"/>
</dbReference>
<dbReference type="Gene3D" id="2.60.40.10">
    <property type="entry name" value="Immunoglobulins"/>
    <property type="match status" value="1"/>
</dbReference>
<reference evidence="16 17" key="1">
    <citation type="submission" date="2017-03" db="EMBL/GenBank/DDBJ databases">
        <title>Genome sequence of Sphingomonas mucosissima DSM 17494.</title>
        <authorList>
            <person name="Poehlein A."/>
            <person name="Wuebbeler J.H."/>
            <person name="Steinbuechel A."/>
            <person name="Daniel R."/>
        </authorList>
    </citation>
    <scope>NUCLEOTIDE SEQUENCE [LARGE SCALE GENOMIC DNA]</scope>
    <source>
        <strain evidence="16 17">DSM 17494</strain>
    </source>
</reference>
<evidence type="ECO:0000256" key="10">
    <source>
        <dbReference type="ARBA" id="ARBA00034013"/>
    </source>
</evidence>
<dbReference type="Proteomes" id="UP000197783">
    <property type="component" value="Unassembled WGS sequence"/>
</dbReference>
<evidence type="ECO:0000256" key="11">
    <source>
        <dbReference type="NCBIfam" id="TIGR02402"/>
    </source>
</evidence>
<dbReference type="CDD" id="cd02853">
    <property type="entry name" value="E_set_MTHase_like_N"/>
    <property type="match status" value="1"/>
</dbReference>
<dbReference type="Gene3D" id="3.20.20.80">
    <property type="entry name" value="Glycosidases"/>
    <property type="match status" value="1"/>
</dbReference>
<dbReference type="CDD" id="cd11325">
    <property type="entry name" value="AmyAc_GTHase"/>
    <property type="match status" value="1"/>
</dbReference>
<feature type="active site" description="Nucleophile" evidence="12">
    <location>
        <position position="252"/>
    </location>
</feature>
<dbReference type="SUPFAM" id="SSF81296">
    <property type="entry name" value="E set domains"/>
    <property type="match status" value="1"/>
</dbReference>
<evidence type="ECO:0000313" key="17">
    <source>
        <dbReference type="Proteomes" id="UP000197783"/>
    </source>
</evidence>
<evidence type="ECO:0000256" key="7">
    <source>
        <dbReference type="ARBA" id="ARBA00022801"/>
    </source>
</evidence>
<comment type="caution">
    <text evidence="16">The sequence shown here is derived from an EMBL/GenBank/DDBJ whole genome shotgun (WGS) entry which is preliminary data.</text>
</comment>
<keyword evidence="17" id="KW-1185">Reference proteome</keyword>
<evidence type="ECO:0000256" key="1">
    <source>
        <dbReference type="ARBA" id="ARBA00004496"/>
    </source>
</evidence>
<dbReference type="InterPro" id="IPR044901">
    <property type="entry name" value="Trehalose_TreZ_E-set_sf"/>
</dbReference>
<dbReference type="GO" id="GO:0005992">
    <property type="term" value="P:trehalose biosynthetic process"/>
    <property type="evidence" value="ECO:0007669"/>
    <property type="project" value="UniProtKB-UniRule"/>
</dbReference>
<feature type="domain" description="Glycosyl hydrolase family 13 catalytic" evidence="15">
    <location>
        <begin position="107"/>
        <end position="439"/>
    </location>
</feature>
<feature type="region of interest" description="Disordered" evidence="14">
    <location>
        <begin position="344"/>
        <end position="363"/>
    </location>
</feature>
<dbReference type="SMART" id="SM00642">
    <property type="entry name" value="Aamy"/>
    <property type="match status" value="1"/>
</dbReference>
<evidence type="ECO:0000256" key="13">
    <source>
        <dbReference type="PIRSR" id="PIRSR006337-3"/>
    </source>
</evidence>
<comment type="subcellular location">
    <subcellularLocation>
        <location evidence="1 12">Cytoplasm</location>
    </subcellularLocation>
</comment>
<evidence type="ECO:0000256" key="2">
    <source>
        <dbReference type="ARBA" id="ARBA00005199"/>
    </source>
</evidence>
<dbReference type="Pfam" id="PF00128">
    <property type="entry name" value="Alpha-amylase"/>
    <property type="match status" value="1"/>
</dbReference>
<dbReference type="RefSeq" id="WP_088333233.1">
    <property type="nucleotide sequence ID" value="NZ_NBBJ01000001.1"/>
</dbReference>
<keyword evidence="7 16" id="KW-0378">Hydrolase</keyword>
<dbReference type="UniPathway" id="UPA00299"/>
<organism evidence="16 17">
    <name type="scientific">Sphingomonas mucosissima</name>
    <dbReference type="NCBI Taxonomy" id="370959"/>
    <lineage>
        <taxon>Bacteria</taxon>
        <taxon>Pseudomonadati</taxon>
        <taxon>Pseudomonadota</taxon>
        <taxon>Alphaproteobacteria</taxon>
        <taxon>Sphingomonadales</taxon>
        <taxon>Sphingomonadaceae</taxon>
        <taxon>Sphingomonas</taxon>
    </lineage>
</organism>
<comment type="pathway">
    <text evidence="2">Glycan biosynthesis; trehalose biosynthesis.</text>
</comment>
<name>A0A245ZTJ2_9SPHN</name>
<evidence type="ECO:0000256" key="14">
    <source>
        <dbReference type="SAM" id="MobiDB-lite"/>
    </source>
</evidence>
<dbReference type="InterPro" id="IPR017853">
    <property type="entry name" value="GH"/>
</dbReference>
<evidence type="ECO:0000256" key="6">
    <source>
        <dbReference type="ARBA" id="ARBA00022490"/>
    </source>
</evidence>
<dbReference type="InterPro" id="IPR022567">
    <property type="entry name" value="DUF3459"/>
</dbReference>
<dbReference type="InterPro" id="IPR012768">
    <property type="entry name" value="Trehalose_TreZ"/>
</dbReference>
<gene>
    <name evidence="16" type="primary">treZ</name>
    <name evidence="16" type="ORF">SPMU_14000</name>
</gene>
<protein>
    <recommendedName>
        <fullName evidence="5 11">Malto-oligosyltrehalose trehalohydrolase</fullName>
        <ecNumber evidence="4 11">3.2.1.141</ecNumber>
    </recommendedName>
</protein>
<keyword evidence="6" id="KW-0963">Cytoplasm</keyword>
<dbReference type="InterPro" id="IPR014756">
    <property type="entry name" value="Ig_E-set"/>
</dbReference>
<dbReference type="PANTHER" id="PTHR43651">
    <property type="entry name" value="1,4-ALPHA-GLUCAN-BRANCHING ENZYME"/>
    <property type="match status" value="1"/>
</dbReference>
<evidence type="ECO:0000256" key="8">
    <source>
        <dbReference type="ARBA" id="ARBA00023277"/>
    </source>
</evidence>
<dbReference type="GO" id="GO:0033942">
    <property type="term" value="F:4-alpha-D-(1-&gt;4)-alpha-D-glucanotrehalose trehalohydrolase activity"/>
    <property type="evidence" value="ECO:0007669"/>
    <property type="project" value="UniProtKB-EC"/>
</dbReference>
<keyword evidence="8" id="KW-0119">Carbohydrate metabolism</keyword>
<evidence type="ECO:0000313" key="16">
    <source>
        <dbReference type="EMBL" id="OWK33056.1"/>
    </source>
</evidence>
<evidence type="ECO:0000256" key="3">
    <source>
        <dbReference type="ARBA" id="ARBA00008061"/>
    </source>
</evidence>
<accession>A0A245ZTJ2</accession>
<feature type="active site" description="Proton donor" evidence="12">
    <location>
        <position position="284"/>
    </location>
</feature>
<dbReference type="GO" id="GO:0005737">
    <property type="term" value="C:cytoplasm"/>
    <property type="evidence" value="ECO:0007669"/>
    <property type="project" value="UniProtKB-SubCell"/>
</dbReference>
<dbReference type="InterPro" id="IPR006047">
    <property type="entry name" value="GH13_cat_dom"/>
</dbReference>
<evidence type="ECO:0000256" key="9">
    <source>
        <dbReference type="ARBA" id="ARBA00023295"/>
    </source>
</evidence>
<dbReference type="Pfam" id="PF11941">
    <property type="entry name" value="DUF3459"/>
    <property type="match status" value="1"/>
</dbReference>
<sequence>MGRVTGWGPETLADGTTRFSLWAPNADAVMLECGGADAPMRPAGDGWFVAEQPVGAGTRYRFRIGDTAVPDPASRRQDGGVHGYSVVPDHTYDWRTVDWRGRPWHEMVFMELHAGILGGFSGVLQRLPAIAALGVTAIQLMPINAFAGDRGWGYDGVLPYAVHEAYGSPDELRALIDAAHELGLSVFLDVVYNHFGPEGNYLGLYADRFFHRDVATPWGGAVAVDEPPVARFFIDNALMWLRDYRFDGLRFDAVHAIDNPVFLDTMAAEIRATLPDRHVHLVLENEANDADRVRPGAYDAQWNDDFHNVLHVLLTGETSAYYGDFAEKPAERLARCLSEGFIYQGDPSPNHDGRPRGTPSGHLPPTRFVSFLQNHDQVGNRALGERLTLLADPAKLRAATALMLLAPQIPMLFMGEEEGSESPFLFFTDFHDELADAVREGRRREFSKFAAFADEKARAAIPDPNAASTFDASVPRPGPDAPAWRAFYRDLLRLRRLHIVPRLTKAPAPLPDGSESFPDASASLTGEDRAASSGMAAPMTTSAPQGGSLESLGAEATGTAAVTARWRLNDGAILTMAVDLSEAPAPLPAPPFQAEQRAGDPQPATDATQGGGRPGILFTTDNRFIAWIE</sequence>
<feature type="region of interest" description="Disordered" evidence="14">
    <location>
        <begin position="584"/>
        <end position="616"/>
    </location>
</feature>
<evidence type="ECO:0000256" key="4">
    <source>
        <dbReference type="ARBA" id="ARBA00012268"/>
    </source>
</evidence>
<dbReference type="SUPFAM" id="SSF51445">
    <property type="entry name" value="(Trans)glycosidases"/>
    <property type="match status" value="1"/>
</dbReference>
<dbReference type="OrthoDB" id="9800174at2"/>
<dbReference type="PANTHER" id="PTHR43651:SF11">
    <property type="entry name" value="MALTO-OLIGOSYLTREHALOSE TREHALOHYDROLASE"/>
    <property type="match status" value="1"/>
</dbReference>
<evidence type="ECO:0000259" key="15">
    <source>
        <dbReference type="SMART" id="SM00642"/>
    </source>
</evidence>
<proteinExistence type="inferred from homology"/>
<comment type="catalytic activity">
    <reaction evidence="10">
        <text>hydrolysis of (1-&gt;4)-alpha-D-glucosidic linkage in 4-alpha-D-[(1-&gt;4)-alpha-D-glucanosyl]n trehalose to yield trehalose and (1-&gt;4)-alpha-D-glucan.</text>
        <dbReference type="EC" id="3.2.1.141"/>
    </reaction>
</comment>
<dbReference type="EC" id="3.2.1.141" evidence="4 11"/>
<comment type="similarity">
    <text evidence="3">Belongs to the glycosyl hydrolase 13 family.</text>
</comment>
<dbReference type="Gene3D" id="1.10.10.760">
    <property type="entry name" value="E-set domains of sugar-utilizing enzymes"/>
    <property type="match status" value="1"/>
</dbReference>
<dbReference type="AlphaFoldDB" id="A0A245ZTJ2"/>
<evidence type="ECO:0000256" key="12">
    <source>
        <dbReference type="PIRSR" id="PIRSR006337-1"/>
    </source>
</evidence>
<dbReference type="EMBL" id="NBBJ01000001">
    <property type="protein sequence ID" value="OWK33056.1"/>
    <property type="molecule type" value="Genomic_DNA"/>
</dbReference>
<feature type="region of interest" description="Disordered" evidence="14">
    <location>
        <begin position="505"/>
        <end position="547"/>
    </location>
</feature>
<feature type="site" description="Transition state stabilizer" evidence="13">
    <location>
        <position position="376"/>
    </location>
</feature>
<evidence type="ECO:0000256" key="5">
    <source>
        <dbReference type="ARBA" id="ARBA00015938"/>
    </source>
</evidence>
<dbReference type="NCBIfam" id="TIGR02402">
    <property type="entry name" value="trehalose_TreZ"/>
    <property type="match status" value="1"/>
</dbReference>
<keyword evidence="9 16" id="KW-0326">Glycosidase</keyword>